<evidence type="ECO:0000313" key="2">
    <source>
        <dbReference type="Proteomes" id="UP001304298"/>
    </source>
</evidence>
<dbReference type="EMBL" id="JAYFSI010000002">
    <property type="protein sequence ID" value="MEA5360379.1"/>
    <property type="molecule type" value="Genomic_DNA"/>
</dbReference>
<name>A0ABU5R3Z7_9PSEU</name>
<accession>A0ABU5R3Z7</accession>
<evidence type="ECO:0000313" key="1">
    <source>
        <dbReference type="EMBL" id="MEA5360379.1"/>
    </source>
</evidence>
<organism evidence="1 2">
    <name type="scientific">Amycolatopsis heterodermiae</name>
    <dbReference type="NCBI Taxonomy" id="3110235"/>
    <lineage>
        <taxon>Bacteria</taxon>
        <taxon>Bacillati</taxon>
        <taxon>Actinomycetota</taxon>
        <taxon>Actinomycetes</taxon>
        <taxon>Pseudonocardiales</taxon>
        <taxon>Pseudonocardiaceae</taxon>
        <taxon>Amycolatopsis</taxon>
    </lineage>
</organism>
<protein>
    <submittedName>
        <fullName evidence="1">Uncharacterized protein</fullName>
    </submittedName>
</protein>
<comment type="caution">
    <text evidence="1">The sequence shown here is derived from an EMBL/GenBank/DDBJ whole genome shotgun (WGS) entry which is preliminary data.</text>
</comment>
<dbReference type="Proteomes" id="UP001304298">
    <property type="component" value="Unassembled WGS sequence"/>
</dbReference>
<sequence length="115" mass="11993">MPEPVLVSMAAAIAARTVVGLYNLVKARFAADPEAKAVLEAAEGATADSPEVRKLADALEEKRSEDPAFAEEVASEWERAVVEQNATSGGVTNQISGHVSGNVVQARDIQGGVSF</sequence>
<proteinExistence type="predicted"/>
<gene>
    <name evidence="1" type="ORF">VA596_12600</name>
</gene>
<reference evidence="1 2" key="1">
    <citation type="submission" date="2023-12" db="EMBL/GenBank/DDBJ databases">
        <title>Amycolatopsis sp. V23-08.</title>
        <authorList>
            <person name="Somphong A."/>
        </authorList>
    </citation>
    <scope>NUCLEOTIDE SEQUENCE [LARGE SCALE GENOMIC DNA]</scope>
    <source>
        <strain evidence="1 2">V23-08</strain>
    </source>
</reference>
<dbReference type="RefSeq" id="WP_323326470.1">
    <property type="nucleotide sequence ID" value="NZ_JAYFSI010000002.1"/>
</dbReference>
<keyword evidence="2" id="KW-1185">Reference proteome</keyword>